<name>A0AA38VGS3_9PEZI</name>
<keyword evidence="2" id="KW-1185">Reference proteome</keyword>
<evidence type="ECO:0000313" key="1">
    <source>
        <dbReference type="EMBL" id="KAJ9150364.1"/>
    </source>
</evidence>
<comment type="caution">
    <text evidence="1">The sequence shown here is derived from an EMBL/GenBank/DDBJ whole genome shotgun (WGS) entry which is preliminary data.</text>
</comment>
<dbReference type="InterPro" id="IPR021838">
    <property type="entry name" value="DUF3431"/>
</dbReference>
<reference evidence="1" key="1">
    <citation type="submission" date="2022-07" db="EMBL/GenBank/DDBJ databases">
        <title>Fungi with potential for degradation of polypropylene.</title>
        <authorList>
            <person name="Gostincar C."/>
        </authorList>
    </citation>
    <scope>NUCLEOTIDE SEQUENCE</scope>
    <source>
        <strain evidence="1">EXF-13308</strain>
    </source>
</reference>
<sequence length="254" mass="28914">MSLAVTTTTALIPAFSPSPSQLGIVVARYQEPLDPWEPFAANTYLYSKGDVPQSNDTVPHSSFRAYVELRNEGREGQTHLHHIVGHYDRLEDIMIFSQADPFDLLAPVVNTTDQMVQVALEVGHDPHGEVVTPFNPDLWHDIADWDKIDWNSSTESIWITPSQIASLTPAPYTPGEFWTIVLRGCHPPAIRAMHGGTFALRRETIRSRPREVYERALAEFEKADAVNPEVGYFMERMWAPVFSRRYWLDRIKNP</sequence>
<dbReference type="PANTHER" id="PTHR37490:SF1">
    <property type="entry name" value="GLYCOSYLTRANSFERASE 2-LIKE DOMAIN-CONTAINING PROTEIN"/>
    <property type="match status" value="1"/>
</dbReference>
<dbReference type="PANTHER" id="PTHR37490">
    <property type="entry name" value="EXPRESSED PROTEIN"/>
    <property type="match status" value="1"/>
</dbReference>
<gene>
    <name evidence="1" type="ORF">NKR23_g3701</name>
</gene>
<organism evidence="1 2">
    <name type="scientific">Pleurostoma richardsiae</name>
    <dbReference type="NCBI Taxonomy" id="41990"/>
    <lineage>
        <taxon>Eukaryota</taxon>
        <taxon>Fungi</taxon>
        <taxon>Dikarya</taxon>
        <taxon>Ascomycota</taxon>
        <taxon>Pezizomycotina</taxon>
        <taxon>Sordariomycetes</taxon>
        <taxon>Sordariomycetidae</taxon>
        <taxon>Calosphaeriales</taxon>
        <taxon>Pleurostomataceae</taxon>
        <taxon>Pleurostoma</taxon>
    </lineage>
</organism>
<dbReference type="Proteomes" id="UP001174694">
    <property type="component" value="Unassembled WGS sequence"/>
</dbReference>
<dbReference type="EMBL" id="JANBVO010000008">
    <property type="protein sequence ID" value="KAJ9150364.1"/>
    <property type="molecule type" value="Genomic_DNA"/>
</dbReference>
<proteinExistence type="predicted"/>
<protein>
    <submittedName>
        <fullName evidence="1">Ankyrin repeat protein</fullName>
    </submittedName>
</protein>
<dbReference type="AlphaFoldDB" id="A0AA38VGS3"/>
<evidence type="ECO:0000313" key="2">
    <source>
        <dbReference type="Proteomes" id="UP001174694"/>
    </source>
</evidence>
<dbReference type="Pfam" id="PF11913">
    <property type="entry name" value="DUF3431"/>
    <property type="match status" value="1"/>
</dbReference>
<accession>A0AA38VGS3</accession>